<dbReference type="GO" id="GO:0016491">
    <property type="term" value="F:oxidoreductase activity"/>
    <property type="evidence" value="ECO:0007669"/>
    <property type="project" value="UniProtKB-KW"/>
</dbReference>
<dbReference type="InterPro" id="IPR036318">
    <property type="entry name" value="FAD-bd_PCMH-like_sf"/>
</dbReference>
<feature type="chain" id="PRO_5042264195" evidence="3">
    <location>
        <begin position="24"/>
        <end position="652"/>
    </location>
</feature>
<accession>A0AAE8N370</accession>
<organism evidence="5 6">
    <name type="scientific">Cephalotrichum gorgonifer</name>
    <dbReference type="NCBI Taxonomy" id="2041049"/>
    <lineage>
        <taxon>Eukaryota</taxon>
        <taxon>Fungi</taxon>
        <taxon>Dikarya</taxon>
        <taxon>Ascomycota</taxon>
        <taxon>Pezizomycotina</taxon>
        <taxon>Sordariomycetes</taxon>
        <taxon>Hypocreomycetidae</taxon>
        <taxon>Microascales</taxon>
        <taxon>Microascaceae</taxon>
        <taxon>Cephalotrichum</taxon>
    </lineage>
</organism>
<evidence type="ECO:0000313" key="6">
    <source>
        <dbReference type="Proteomes" id="UP001187682"/>
    </source>
</evidence>
<comment type="caution">
    <text evidence="5">The sequence shown here is derived from an EMBL/GenBank/DDBJ whole genome shotgun (WGS) entry which is preliminary data.</text>
</comment>
<gene>
    <name evidence="5" type="ORF">DNG_08137</name>
</gene>
<dbReference type="InterPro" id="IPR016169">
    <property type="entry name" value="FAD-bd_PCMH_sub2"/>
</dbReference>
<dbReference type="Pfam" id="PF08031">
    <property type="entry name" value="BBE"/>
    <property type="match status" value="1"/>
</dbReference>
<dbReference type="Pfam" id="PF01565">
    <property type="entry name" value="FAD_binding_4"/>
    <property type="match status" value="1"/>
</dbReference>
<dbReference type="PROSITE" id="PS51387">
    <property type="entry name" value="FAD_PCMH"/>
    <property type="match status" value="1"/>
</dbReference>
<comment type="similarity">
    <text evidence="1">Belongs to the oxygen-dependent FAD-linked oxidoreductase family.</text>
</comment>
<evidence type="ECO:0000256" key="3">
    <source>
        <dbReference type="SAM" id="SignalP"/>
    </source>
</evidence>
<feature type="signal peptide" evidence="3">
    <location>
        <begin position="1"/>
        <end position="23"/>
    </location>
</feature>
<dbReference type="PANTHER" id="PTHR13878:SF91">
    <property type="entry name" value="FAD BINDING DOMAIN PROTEIN (AFU_ORTHOLOGUE AFUA_6G12070)-RELATED"/>
    <property type="match status" value="1"/>
</dbReference>
<dbReference type="SUPFAM" id="SSF56176">
    <property type="entry name" value="FAD-binding/transporter-associated domain-like"/>
    <property type="match status" value="1"/>
</dbReference>
<name>A0AAE8N370_9PEZI</name>
<dbReference type="InterPro" id="IPR050432">
    <property type="entry name" value="FAD-linked_Oxidoreductases_BP"/>
</dbReference>
<dbReference type="GO" id="GO:0071949">
    <property type="term" value="F:FAD binding"/>
    <property type="evidence" value="ECO:0007669"/>
    <property type="project" value="InterPro"/>
</dbReference>
<evidence type="ECO:0000259" key="4">
    <source>
        <dbReference type="PROSITE" id="PS51387"/>
    </source>
</evidence>
<dbReference type="InterPro" id="IPR016166">
    <property type="entry name" value="FAD-bd_PCMH"/>
</dbReference>
<dbReference type="AlphaFoldDB" id="A0AAE8N370"/>
<evidence type="ECO:0000313" key="5">
    <source>
        <dbReference type="EMBL" id="SPO05450.1"/>
    </source>
</evidence>
<dbReference type="PANTHER" id="PTHR13878">
    <property type="entry name" value="GULONOLACTONE OXIDASE"/>
    <property type="match status" value="1"/>
</dbReference>
<dbReference type="InterPro" id="IPR006094">
    <property type="entry name" value="Oxid_FAD_bind_N"/>
</dbReference>
<evidence type="ECO:0000256" key="1">
    <source>
        <dbReference type="ARBA" id="ARBA00005466"/>
    </source>
</evidence>
<dbReference type="InterPro" id="IPR012951">
    <property type="entry name" value="BBE"/>
</dbReference>
<sequence length="652" mass="71571">MVTQRSGWLLAAAGSLWAASAGAQTITLSDKTVAANKSTVYPIVRGSSGGSKGFESVQLTDDVLAELTNRQLSSVDLFYFDDGSEVQGDAPRCKVHPDDASYPNETVWNVLDSLTNGGLIKTVPLGSACYEGPYYDAQKCTFLLDHWNASETHIDDPTSVMSPLYEGTTCEPGGAAMGKTCTLGGFPTYSLNVSTVADIQLGINFARNQNLRLVVRNTGHDFLGKNTGEGALSLWTHNHREIEVLREYESAGGRYKGPAFKLGPGVMVHEIYEVAEREGYTAVGGECRTVGITGGYLAGGGHSPVTPIYGLGSDQVLSVDVVTPDGRFVTADETQNQDLFWAIRGGGGATWGVVTSMTVKVHEKMVFSGMTWQTTTKAMNITDEVFWEAVAAYWRRYPEFSAAKSYGYCRMSPEKSGGYAWRGLPVMVPGMKLADFKKLAQPLLDEWAALGVDPKVEFFEHDSLYQAWSRHFPTAIVARAYGRTANRLLPRKNWEDAALMNKTIQTVRSVVEDGAFLVHYNINADEPDDTAESAANPAWRDVMMFNIIGVTWDAQTPQDEIDAINDKLTNDLNQRLKDISPESGGYLNEGDVMDVDFAESFYGSSYERLLEIKGKVDPKGVFWAPTAVGSEDWYLTDQNKYVTKQIGRLCRR</sequence>
<keyword evidence="2" id="KW-0560">Oxidoreductase</keyword>
<dbReference type="EMBL" id="ONZQ02000013">
    <property type="protein sequence ID" value="SPO05450.1"/>
    <property type="molecule type" value="Genomic_DNA"/>
</dbReference>
<dbReference type="Gene3D" id="3.30.465.10">
    <property type="match status" value="2"/>
</dbReference>
<keyword evidence="6" id="KW-1185">Reference proteome</keyword>
<keyword evidence="3" id="KW-0732">Signal</keyword>
<feature type="domain" description="FAD-binding PCMH-type" evidence="4">
    <location>
        <begin position="183"/>
        <end position="364"/>
    </location>
</feature>
<protein>
    <submittedName>
        <fullName evidence="5">Related to isoamyl alcohol oxidase</fullName>
    </submittedName>
</protein>
<proteinExistence type="inferred from homology"/>
<reference evidence="5" key="1">
    <citation type="submission" date="2018-03" db="EMBL/GenBank/DDBJ databases">
        <authorList>
            <person name="Guldener U."/>
        </authorList>
    </citation>
    <scope>NUCLEOTIDE SEQUENCE</scope>
</reference>
<evidence type="ECO:0000256" key="2">
    <source>
        <dbReference type="ARBA" id="ARBA00023002"/>
    </source>
</evidence>
<dbReference type="Proteomes" id="UP001187682">
    <property type="component" value="Unassembled WGS sequence"/>
</dbReference>